<dbReference type="Proteomes" id="UP000315252">
    <property type="component" value="Unassembled WGS sequence"/>
</dbReference>
<accession>A0A545TXD5</accession>
<evidence type="ECO:0000313" key="1">
    <source>
        <dbReference type="EMBL" id="TQV81860.1"/>
    </source>
</evidence>
<name>A0A545TXD5_9PROT</name>
<sequence>MTIPVSVIMSAITAVLKYRGRVDTILSLNETTKGLPFRLPPAPKREDRSQFLRQMWVFFESPTGLAILHSRDRVTDFADVKAAVTNDLNPPAAKLNRCYTLYFEAADIPATLLASEGAGPGDLRALASSGPNTEMRLAYYVVESQRLSRNPVFARLALATVDTALEFLGENASSFIANPKTRVLVESVISEFAVKQDFDDFSIRTIYQSLLGSALFAALDNPDSLPNEAALKALFGALNDVRAAGRAEAGDAAGDKARADEFFARLITAEGFKDLTSSLFRQVASDPSFLSSDKAAKDVITATLNAFADGFPEILDGDKTAIFGVIEAGLAAGAQNVEGVLKGRIGDRPLITAVATAVAGSIGERAAANEFFRELGTGRIFAGIYQVALGAVASNPRALASTTALPPFATDLVTNLAQVLSDTPLKESFERETLRDIVSQSLVVLSDHPDLVARNNRFAATVVSAAFEAAGQAVGDGLQRDDVIAITDAALKSATNNLALVEMDERFRSVLVTVGGALGAEGVRPLLTRAGRKEALTASIRAVAANPAVWAGFDEADILQPLTVGIIDGLISDPTKLLSGPAMVEALRKSLTAVARRGGVLLAGDAVGHDELKNLLTLSLAAAEAEVGTSIDGENLPDFLERIILSYLAAPFTLAEGGSETFDSFIRGVIAQLDPAGADLP</sequence>
<keyword evidence="2" id="KW-1185">Reference proteome</keyword>
<gene>
    <name evidence="1" type="ORF">FKG95_06370</name>
</gene>
<dbReference type="AlphaFoldDB" id="A0A545TXD5"/>
<organism evidence="1 2">
    <name type="scientific">Denitrobaculum tricleocarpae</name>
    <dbReference type="NCBI Taxonomy" id="2591009"/>
    <lineage>
        <taxon>Bacteria</taxon>
        <taxon>Pseudomonadati</taxon>
        <taxon>Pseudomonadota</taxon>
        <taxon>Alphaproteobacteria</taxon>
        <taxon>Rhodospirillales</taxon>
        <taxon>Rhodospirillaceae</taxon>
        <taxon>Denitrobaculum</taxon>
    </lineage>
</organism>
<dbReference type="EMBL" id="VHSH01000002">
    <property type="protein sequence ID" value="TQV81860.1"/>
    <property type="molecule type" value="Genomic_DNA"/>
</dbReference>
<protein>
    <submittedName>
        <fullName evidence="1">Uncharacterized protein</fullName>
    </submittedName>
</protein>
<dbReference type="RefSeq" id="WP_142895491.1">
    <property type="nucleotide sequence ID" value="NZ_ML660053.1"/>
</dbReference>
<evidence type="ECO:0000313" key="2">
    <source>
        <dbReference type="Proteomes" id="UP000315252"/>
    </source>
</evidence>
<proteinExistence type="predicted"/>
<reference evidence="1 2" key="1">
    <citation type="submission" date="2019-06" db="EMBL/GenBank/DDBJ databases">
        <title>Whole genome sequence for Rhodospirillaceae sp. R148.</title>
        <authorList>
            <person name="Wang G."/>
        </authorList>
    </citation>
    <scope>NUCLEOTIDE SEQUENCE [LARGE SCALE GENOMIC DNA]</scope>
    <source>
        <strain evidence="1 2">R148</strain>
    </source>
</reference>
<comment type="caution">
    <text evidence="1">The sequence shown here is derived from an EMBL/GenBank/DDBJ whole genome shotgun (WGS) entry which is preliminary data.</text>
</comment>